<sequence>MARALLDKEIFSTVLIGVVAAFNCRPLVYDEGIGDTEEDFIPGHFLTGHKLAKVHSGLEPTERSLTRILEQQDLLSILEEMVEGMLITITYLSTSAW</sequence>
<comment type="caution">
    <text evidence="1">The sequence shown here is derived from an EMBL/GenBank/DDBJ whole genome shotgun (WGS) entry which is preliminary data.</text>
</comment>
<dbReference type="Proteomes" id="UP000887116">
    <property type="component" value="Unassembled WGS sequence"/>
</dbReference>
<proteinExistence type="predicted"/>
<reference evidence="1" key="1">
    <citation type="submission" date="2020-07" db="EMBL/GenBank/DDBJ databases">
        <title>Multicomponent nature underlies the extraordinary mechanical properties of spider dragline silk.</title>
        <authorList>
            <person name="Kono N."/>
            <person name="Nakamura H."/>
            <person name="Mori M."/>
            <person name="Yoshida Y."/>
            <person name="Ohtoshi R."/>
            <person name="Malay A.D."/>
            <person name="Moran D.A.P."/>
            <person name="Tomita M."/>
            <person name="Numata K."/>
            <person name="Arakawa K."/>
        </authorList>
    </citation>
    <scope>NUCLEOTIDE SEQUENCE</scope>
</reference>
<evidence type="ECO:0000313" key="2">
    <source>
        <dbReference type="Proteomes" id="UP000887116"/>
    </source>
</evidence>
<name>A0A8X6LV57_TRICU</name>
<organism evidence="1 2">
    <name type="scientific">Trichonephila clavata</name>
    <name type="common">Joro spider</name>
    <name type="synonym">Nephila clavata</name>
    <dbReference type="NCBI Taxonomy" id="2740835"/>
    <lineage>
        <taxon>Eukaryota</taxon>
        <taxon>Metazoa</taxon>
        <taxon>Ecdysozoa</taxon>
        <taxon>Arthropoda</taxon>
        <taxon>Chelicerata</taxon>
        <taxon>Arachnida</taxon>
        <taxon>Araneae</taxon>
        <taxon>Araneomorphae</taxon>
        <taxon>Entelegynae</taxon>
        <taxon>Araneoidea</taxon>
        <taxon>Nephilidae</taxon>
        <taxon>Trichonephila</taxon>
    </lineage>
</organism>
<keyword evidence="2" id="KW-1185">Reference proteome</keyword>
<dbReference type="AlphaFoldDB" id="A0A8X6LV57"/>
<dbReference type="EMBL" id="BMAO01018535">
    <property type="protein sequence ID" value="GFR24146.1"/>
    <property type="molecule type" value="Genomic_DNA"/>
</dbReference>
<protein>
    <submittedName>
        <fullName evidence="1">Uncharacterized protein</fullName>
    </submittedName>
</protein>
<accession>A0A8X6LV57</accession>
<evidence type="ECO:0000313" key="1">
    <source>
        <dbReference type="EMBL" id="GFR24146.1"/>
    </source>
</evidence>
<gene>
    <name evidence="1" type="ORF">TNCT_186621</name>
</gene>